<accession>A0A6J5M4N1</accession>
<reference evidence="1" key="1">
    <citation type="submission" date="2020-04" db="EMBL/GenBank/DDBJ databases">
        <authorList>
            <person name="Chiriac C."/>
            <person name="Salcher M."/>
            <person name="Ghai R."/>
            <person name="Kavagutti S V."/>
        </authorList>
    </citation>
    <scope>NUCLEOTIDE SEQUENCE</scope>
</reference>
<sequence length="49" mass="5268">MKPPPPCPTCRGDGVEPAKDGTWDACGRCARIAEADWRAAQRPRVCEAA</sequence>
<name>A0A6J5M4N1_9CAUD</name>
<protein>
    <submittedName>
        <fullName evidence="1">Uncharacterized protein</fullName>
    </submittedName>
</protein>
<proteinExistence type="predicted"/>
<gene>
    <name evidence="1" type="ORF">UFOVP421_31</name>
</gene>
<dbReference type="EMBL" id="LR796402">
    <property type="protein sequence ID" value="CAB4141935.1"/>
    <property type="molecule type" value="Genomic_DNA"/>
</dbReference>
<evidence type="ECO:0000313" key="1">
    <source>
        <dbReference type="EMBL" id="CAB4141935.1"/>
    </source>
</evidence>
<organism evidence="1">
    <name type="scientific">uncultured Caudovirales phage</name>
    <dbReference type="NCBI Taxonomy" id="2100421"/>
    <lineage>
        <taxon>Viruses</taxon>
        <taxon>Duplodnaviria</taxon>
        <taxon>Heunggongvirae</taxon>
        <taxon>Uroviricota</taxon>
        <taxon>Caudoviricetes</taxon>
        <taxon>Peduoviridae</taxon>
        <taxon>Maltschvirus</taxon>
        <taxon>Maltschvirus maltsch</taxon>
    </lineage>
</organism>